<keyword evidence="7" id="KW-0067">ATP-binding</keyword>
<evidence type="ECO:0000259" key="12">
    <source>
        <dbReference type="PROSITE" id="PS50113"/>
    </source>
</evidence>
<gene>
    <name evidence="13" type="ORF">EYB53_009665</name>
</gene>
<dbReference type="PROSITE" id="PS50113">
    <property type="entry name" value="PAC"/>
    <property type="match status" value="1"/>
</dbReference>
<dbReference type="Gene3D" id="3.30.450.40">
    <property type="match status" value="1"/>
</dbReference>
<dbReference type="InterPro" id="IPR035965">
    <property type="entry name" value="PAS-like_dom_sf"/>
</dbReference>
<evidence type="ECO:0000313" key="14">
    <source>
        <dbReference type="Proteomes" id="UP001193081"/>
    </source>
</evidence>
<dbReference type="InterPro" id="IPR036890">
    <property type="entry name" value="HATPase_C_sf"/>
</dbReference>
<dbReference type="SUPFAM" id="SSF55781">
    <property type="entry name" value="GAF domain-like"/>
    <property type="match status" value="1"/>
</dbReference>
<dbReference type="NCBIfam" id="TIGR00229">
    <property type="entry name" value="sensory_box"/>
    <property type="match status" value="1"/>
</dbReference>
<name>A0ABS4D960_9CHLR</name>
<evidence type="ECO:0000256" key="7">
    <source>
        <dbReference type="ARBA" id="ARBA00022840"/>
    </source>
</evidence>
<keyword evidence="5" id="KW-0547">Nucleotide-binding</keyword>
<keyword evidence="4" id="KW-0808">Transferase</keyword>
<dbReference type="PANTHER" id="PTHR24421">
    <property type="entry name" value="NITRATE/NITRITE SENSOR PROTEIN NARX-RELATED"/>
    <property type="match status" value="1"/>
</dbReference>
<dbReference type="InterPro" id="IPR000014">
    <property type="entry name" value="PAS"/>
</dbReference>
<dbReference type="PROSITE" id="PS50112">
    <property type="entry name" value="PAS"/>
    <property type="match status" value="1"/>
</dbReference>
<dbReference type="SUPFAM" id="SSF55874">
    <property type="entry name" value="ATPase domain of HSP90 chaperone/DNA topoisomerase II/histidine kinase"/>
    <property type="match status" value="1"/>
</dbReference>
<dbReference type="InterPro" id="IPR029016">
    <property type="entry name" value="GAF-like_dom_sf"/>
</dbReference>
<dbReference type="InterPro" id="IPR003594">
    <property type="entry name" value="HATPase_dom"/>
</dbReference>
<dbReference type="EMBL" id="SIJK02000014">
    <property type="protein sequence ID" value="MBP1465970.1"/>
    <property type="molecule type" value="Genomic_DNA"/>
</dbReference>
<accession>A0ABS4D960</accession>
<dbReference type="InterPro" id="IPR005467">
    <property type="entry name" value="His_kinase_dom"/>
</dbReference>
<dbReference type="PROSITE" id="PS50109">
    <property type="entry name" value="HIS_KIN"/>
    <property type="match status" value="1"/>
</dbReference>
<dbReference type="SMART" id="SM00065">
    <property type="entry name" value="GAF"/>
    <property type="match status" value="1"/>
</dbReference>
<evidence type="ECO:0000259" key="11">
    <source>
        <dbReference type="PROSITE" id="PS50112"/>
    </source>
</evidence>
<dbReference type="InterPro" id="IPR013655">
    <property type="entry name" value="PAS_fold_3"/>
</dbReference>
<evidence type="ECO:0000256" key="6">
    <source>
        <dbReference type="ARBA" id="ARBA00022777"/>
    </source>
</evidence>
<evidence type="ECO:0000259" key="10">
    <source>
        <dbReference type="PROSITE" id="PS50109"/>
    </source>
</evidence>
<evidence type="ECO:0000256" key="3">
    <source>
        <dbReference type="ARBA" id="ARBA00022553"/>
    </source>
</evidence>
<feature type="domain" description="PAC" evidence="12">
    <location>
        <begin position="213"/>
        <end position="265"/>
    </location>
</feature>
<dbReference type="Pfam" id="PF13185">
    <property type="entry name" value="GAF_2"/>
    <property type="match status" value="1"/>
</dbReference>
<sequence>MNSHLPQGGSTETMPMLWTLLLDAPVGIALLDPEMRVLKLNSLMAELIGLTSLEYVRHHASEVFREHAPVVLELLAQAASSGVSKREVQFDILVPGHSHRWVLHAYPLFDGQTVPGYGLLATESRRTAESEAPSVLINSEERFRLLAENAVDMIYRYRITPDPGFEYVSPAATTMLGYTPEEHYHDPHLSSKIVHPSDRLLLQTILSGAHSGHPVMLRWQHRNGNLVWTEQRNRLIRDTLGRPVAIEGIARDVTDRRRTEEALIQALEAERHARHVAEVLHSANLALTRSLDADHVMAALLEHLSSLVPYDSAAVLLLEGDDRLVFRAARGYERFGTAEGIVGLSVDVGADPVLKPIVERRRSFLVMDTANATRWQVRPGFGHIRNWFGVPLLAGETVIGVFCLDKAEANFFTPEHVDMAELLAMPAAIALQNARLFGEVTSGRARMRALSERLVAVQETERAHLARELHDEIGQMLTSLSLALTVSDRMPVEMLRERIAQVQRQVNQLTTQVRTLSLNLRPAMLDDLGLLPALVWFTRRYGDQTGIQVQLQHAGLDQQVITPSVGATAYRVVQEALTNVARHAKVTRALVQVWATDAILAVQVMDEGVGFDVELALTAYSSSGLIGMQERVRLAGGYLTVESAPGEGVRVLAEIPLTPPEERF</sequence>
<keyword evidence="8" id="KW-0902">Two-component regulatory system</keyword>
<feature type="coiled-coil region" evidence="9">
    <location>
        <begin position="492"/>
        <end position="519"/>
    </location>
</feature>
<dbReference type="CDD" id="cd16917">
    <property type="entry name" value="HATPase_UhpB-NarQ-NarX-like"/>
    <property type="match status" value="1"/>
</dbReference>
<dbReference type="PANTHER" id="PTHR24421:SF10">
    <property type="entry name" value="NITRATE_NITRITE SENSOR PROTEIN NARQ"/>
    <property type="match status" value="1"/>
</dbReference>
<dbReference type="InterPro" id="IPR003018">
    <property type="entry name" value="GAF"/>
</dbReference>
<feature type="domain" description="Histidine kinase" evidence="10">
    <location>
        <begin position="464"/>
        <end position="659"/>
    </location>
</feature>
<dbReference type="Pfam" id="PF02518">
    <property type="entry name" value="HATPase_c"/>
    <property type="match status" value="1"/>
</dbReference>
<dbReference type="InterPro" id="IPR001610">
    <property type="entry name" value="PAC"/>
</dbReference>
<dbReference type="Gene3D" id="3.30.450.20">
    <property type="entry name" value="PAS domain"/>
    <property type="match status" value="2"/>
</dbReference>
<dbReference type="CDD" id="cd00130">
    <property type="entry name" value="PAS"/>
    <property type="match status" value="1"/>
</dbReference>
<protein>
    <recommendedName>
        <fullName evidence="2">histidine kinase</fullName>
        <ecNumber evidence="2">2.7.13.3</ecNumber>
    </recommendedName>
</protein>
<evidence type="ECO:0000256" key="2">
    <source>
        <dbReference type="ARBA" id="ARBA00012438"/>
    </source>
</evidence>
<dbReference type="Proteomes" id="UP001193081">
    <property type="component" value="Unassembled WGS sequence"/>
</dbReference>
<evidence type="ECO:0000313" key="13">
    <source>
        <dbReference type="EMBL" id="MBP1465970.1"/>
    </source>
</evidence>
<dbReference type="SMART" id="SM00086">
    <property type="entry name" value="PAC"/>
    <property type="match status" value="1"/>
</dbReference>
<dbReference type="InterPro" id="IPR013656">
    <property type="entry name" value="PAS_4"/>
</dbReference>
<evidence type="ECO:0000256" key="9">
    <source>
        <dbReference type="SAM" id="Coils"/>
    </source>
</evidence>
<dbReference type="SUPFAM" id="SSF55785">
    <property type="entry name" value="PYP-like sensor domain (PAS domain)"/>
    <property type="match status" value="2"/>
</dbReference>
<reference evidence="13 14" key="1">
    <citation type="submission" date="2021-03" db="EMBL/GenBank/DDBJ databases">
        <authorList>
            <person name="Grouzdev D.S."/>
        </authorList>
    </citation>
    <scope>NUCLEOTIDE SEQUENCE [LARGE SCALE GENOMIC DNA]</scope>
    <source>
        <strain evidence="13 14">M50-1</strain>
    </source>
</reference>
<keyword evidence="6" id="KW-0418">Kinase</keyword>
<dbReference type="InterPro" id="IPR011712">
    <property type="entry name" value="Sig_transdc_His_kin_sub3_dim/P"/>
</dbReference>
<dbReference type="RefSeq" id="WP_135477989.1">
    <property type="nucleotide sequence ID" value="NZ_SIJK02000014.1"/>
</dbReference>
<keyword evidence="14" id="KW-1185">Reference proteome</keyword>
<dbReference type="Gene3D" id="3.30.565.10">
    <property type="entry name" value="Histidine kinase-like ATPase, C-terminal domain"/>
    <property type="match status" value="1"/>
</dbReference>
<dbReference type="EC" id="2.7.13.3" evidence="2"/>
<dbReference type="InterPro" id="IPR050482">
    <property type="entry name" value="Sensor_HK_TwoCompSys"/>
</dbReference>
<evidence type="ECO:0000256" key="1">
    <source>
        <dbReference type="ARBA" id="ARBA00000085"/>
    </source>
</evidence>
<evidence type="ECO:0000256" key="5">
    <source>
        <dbReference type="ARBA" id="ARBA00022741"/>
    </source>
</evidence>
<dbReference type="Pfam" id="PF08447">
    <property type="entry name" value="PAS_3"/>
    <property type="match status" value="1"/>
</dbReference>
<keyword evidence="9" id="KW-0175">Coiled coil</keyword>
<dbReference type="Pfam" id="PF08448">
    <property type="entry name" value="PAS_4"/>
    <property type="match status" value="1"/>
</dbReference>
<dbReference type="Gene3D" id="1.20.5.1930">
    <property type="match status" value="1"/>
</dbReference>
<evidence type="ECO:0000256" key="4">
    <source>
        <dbReference type="ARBA" id="ARBA00022679"/>
    </source>
</evidence>
<dbReference type="SMART" id="SM00091">
    <property type="entry name" value="PAS"/>
    <property type="match status" value="2"/>
</dbReference>
<proteinExistence type="predicted"/>
<dbReference type="Pfam" id="PF07730">
    <property type="entry name" value="HisKA_3"/>
    <property type="match status" value="1"/>
</dbReference>
<comment type="catalytic activity">
    <reaction evidence="1">
        <text>ATP + protein L-histidine = ADP + protein N-phospho-L-histidine.</text>
        <dbReference type="EC" id="2.7.13.3"/>
    </reaction>
</comment>
<feature type="domain" description="PAS" evidence="11">
    <location>
        <begin position="139"/>
        <end position="213"/>
    </location>
</feature>
<organism evidence="13 14">
    <name type="scientific">Candidatus Chloroploca mongolica</name>
    <dbReference type="NCBI Taxonomy" id="2528176"/>
    <lineage>
        <taxon>Bacteria</taxon>
        <taxon>Bacillati</taxon>
        <taxon>Chloroflexota</taxon>
        <taxon>Chloroflexia</taxon>
        <taxon>Chloroflexales</taxon>
        <taxon>Chloroflexineae</taxon>
        <taxon>Oscillochloridaceae</taxon>
        <taxon>Candidatus Chloroploca</taxon>
    </lineage>
</organism>
<dbReference type="InterPro" id="IPR000700">
    <property type="entry name" value="PAS-assoc_C"/>
</dbReference>
<comment type="caution">
    <text evidence="13">The sequence shown here is derived from an EMBL/GenBank/DDBJ whole genome shotgun (WGS) entry which is preliminary data.</text>
</comment>
<keyword evidence="3" id="KW-0597">Phosphoprotein</keyword>
<evidence type="ECO:0000256" key="8">
    <source>
        <dbReference type="ARBA" id="ARBA00023012"/>
    </source>
</evidence>